<evidence type="ECO:0000313" key="3">
    <source>
        <dbReference type="Proteomes" id="UP000654075"/>
    </source>
</evidence>
<organism evidence="2 3">
    <name type="scientific">Polarella glacialis</name>
    <name type="common">Dinoflagellate</name>
    <dbReference type="NCBI Taxonomy" id="89957"/>
    <lineage>
        <taxon>Eukaryota</taxon>
        <taxon>Sar</taxon>
        <taxon>Alveolata</taxon>
        <taxon>Dinophyceae</taxon>
        <taxon>Suessiales</taxon>
        <taxon>Suessiaceae</taxon>
        <taxon>Polarella</taxon>
    </lineage>
</organism>
<gene>
    <name evidence="2" type="ORF">PGLA1383_LOCUS51916</name>
</gene>
<proteinExistence type="predicted"/>
<reference evidence="2" key="1">
    <citation type="submission" date="2021-02" db="EMBL/GenBank/DDBJ databases">
        <authorList>
            <person name="Dougan E. K."/>
            <person name="Rhodes N."/>
            <person name="Thang M."/>
            <person name="Chan C."/>
        </authorList>
    </citation>
    <scope>NUCLEOTIDE SEQUENCE</scope>
</reference>
<dbReference type="EMBL" id="CAJNNV010031494">
    <property type="protein sequence ID" value="CAE8636473.1"/>
    <property type="molecule type" value="Genomic_DNA"/>
</dbReference>
<sequence length="100" mass="10734">CPVGQPSWRKLRGPTGVELPLAERLGQAVSPSTFLDSEICVGSPSSADDELPLSNLAPKPPAKRPVADELGSCFLKRRRWDGIAAGNAVPLRPTRNVDLY</sequence>
<evidence type="ECO:0000313" key="2">
    <source>
        <dbReference type="EMBL" id="CAE8636473.1"/>
    </source>
</evidence>
<dbReference type="AlphaFoldDB" id="A0A813HFT4"/>
<protein>
    <submittedName>
        <fullName evidence="2">Uncharacterized protein</fullName>
    </submittedName>
</protein>
<comment type="caution">
    <text evidence="2">The sequence shown here is derived from an EMBL/GenBank/DDBJ whole genome shotgun (WGS) entry which is preliminary data.</text>
</comment>
<dbReference type="Proteomes" id="UP000654075">
    <property type="component" value="Unassembled WGS sequence"/>
</dbReference>
<evidence type="ECO:0000256" key="1">
    <source>
        <dbReference type="SAM" id="MobiDB-lite"/>
    </source>
</evidence>
<feature type="non-terminal residue" evidence="2">
    <location>
        <position position="100"/>
    </location>
</feature>
<name>A0A813HFT4_POLGL</name>
<feature type="region of interest" description="Disordered" evidence="1">
    <location>
        <begin position="44"/>
        <end position="66"/>
    </location>
</feature>
<keyword evidence="3" id="KW-1185">Reference proteome</keyword>
<accession>A0A813HFT4</accession>